<organism evidence="2 3">
    <name type="scientific">Neonectria magnoliae</name>
    <dbReference type="NCBI Taxonomy" id="2732573"/>
    <lineage>
        <taxon>Eukaryota</taxon>
        <taxon>Fungi</taxon>
        <taxon>Dikarya</taxon>
        <taxon>Ascomycota</taxon>
        <taxon>Pezizomycotina</taxon>
        <taxon>Sordariomycetes</taxon>
        <taxon>Hypocreomycetidae</taxon>
        <taxon>Hypocreales</taxon>
        <taxon>Nectriaceae</taxon>
        <taxon>Neonectria</taxon>
    </lineage>
</organism>
<evidence type="ECO:0000313" key="3">
    <source>
        <dbReference type="Proteomes" id="UP001498421"/>
    </source>
</evidence>
<accession>A0ABR1HC72</accession>
<feature type="region of interest" description="Disordered" evidence="1">
    <location>
        <begin position="1"/>
        <end position="66"/>
    </location>
</feature>
<proteinExistence type="predicted"/>
<comment type="caution">
    <text evidence="2">The sequence shown here is derived from an EMBL/GenBank/DDBJ whole genome shotgun (WGS) entry which is preliminary data.</text>
</comment>
<feature type="compositionally biased region" description="Low complexity" evidence="1">
    <location>
        <begin position="19"/>
        <end position="38"/>
    </location>
</feature>
<evidence type="ECO:0000256" key="1">
    <source>
        <dbReference type="SAM" id="MobiDB-lite"/>
    </source>
</evidence>
<reference evidence="2 3" key="1">
    <citation type="journal article" date="2025" name="Microbiol. Resour. Announc.">
        <title>Draft genome sequences for Neonectria magnoliae and Neonectria punicea, canker pathogens of Liriodendron tulipifera and Acer saccharum in West Virginia.</title>
        <authorList>
            <person name="Petronek H.M."/>
            <person name="Kasson M.T."/>
            <person name="Metheny A.M."/>
            <person name="Stauder C.M."/>
            <person name="Lovett B."/>
            <person name="Lynch S.C."/>
            <person name="Garnas J.R."/>
            <person name="Kasson L.R."/>
            <person name="Stajich J.E."/>
        </authorList>
    </citation>
    <scope>NUCLEOTIDE SEQUENCE [LARGE SCALE GENOMIC DNA]</scope>
    <source>
        <strain evidence="2 3">NRRL 64651</strain>
    </source>
</reference>
<feature type="compositionally biased region" description="Acidic residues" evidence="1">
    <location>
        <begin position="1"/>
        <end position="10"/>
    </location>
</feature>
<dbReference type="EMBL" id="JAZAVK010000162">
    <property type="protein sequence ID" value="KAK7418676.1"/>
    <property type="molecule type" value="Genomic_DNA"/>
</dbReference>
<evidence type="ECO:0000313" key="2">
    <source>
        <dbReference type="EMBL" id="KAK7418676.1"/>
    </source>
</evidence>
<protein>
    <submittedName>
        <fullName evidence="2">Uncharacterized protein</fullName>
    </submittedName>
</protein>
<gene>
    <name evidence="2" type="ORF">QQZ08_011150</name>
</gene>
<dbReference type="Proteomes" id="UP001498421">
    <property type="component" value="Unassembled WGS sequence"/>
</dbReference>
<sequence>MPDAPGDGEEIDHAKRTCPAASSTTTTSTTAEPSATTEPDPDPSPYEHGDPMENQPSCYDTNRDEDHARAYSTIDSYCNSPKKKIEEMGIASEDFHHEGKYEFLVKNLWSPTKFVISLKVSHGCE</sequence>
<name>A0ABR1HC72_9HYPO</name>
<keyword evidence="3" id="KW-1185">Reference proteome</keyword>